<evidence type="ECO:0000313" key="2">
    <source>
        <dbReference type="EMBL" id="VDP05399.1"/>
    </source>
</evidence>
<sequence length="227" mass="26454">MVREMRAEAWELNAYHSICFILSIWADCSHYVIFRPGLLAKVLHRYHPNTPTVFYGFDRCFTDLDVHGPNRELVKTVDRIRARHRASITRAVLDFDAVTNWVWGPARPVRRLGQDSRTAGPSRAEPSRAEPTRSDRIHTFRFLRQPGCGLPHHFHCVEDSRPIAWGQRALAAGTARLSQFFEDPSRRNVSRSKVRNNEYDGDKAGGRGDDWFRLRLRLRLLRDRDRH</sequence>
<proteinExistence type="predicted"/>
<organism evidence="4">
    <name type="scientific">Soboliphyme baturini</name>
    <dbReference type="NCBI Taxonomy" id="241478"/>
    <lineage>
        <taxon>Eukaryota</taxon>
        <taxon>Metazoa</taxon>
        <taxon>Ecdysozoa</taxon>
        <taxon>Nematoda</taxon>
        <taxon>Enoplea</taxon>
        <taxon>Dorylaimia</taxon>
        <taxon>Dioctophymatida</taxon>
        <taxon>Dioctophymatoidea</taxon>
        <taxon>Soboliphymatidae</taxon>
        <taxon>Soboliphyme</taxon>
    </lineage>
</organism>
<dbReference type="EMBL" id="UZAM01008543">
    <property type="protein sequence ID" value="VDP05399.1"/>
    <property type="molecule type" value="Genomic_DNA"/>
</dbReference>
<dbReference type="Proteomes" id="UP000270296">
    <property type="component" value="Unassembled WGS sequence"/>
</dbReference>
<feature type="compositionally biased region" description="Basic and acidic residues" evidence="1">
    <location>
        <begin position="125"/>
        <end position="135"/>
    </location>
</feature>
<gene>
    <name evidence="2" type="ORF">SBAD_LOCUS4788</name>
</gene>
<protein>
    <submittedName>
        <fullName evidence="4">DUF2156 domain-containing protein</fullName>
    </submittedName>
</protein>
<dbReference type="WBParaSite" id="SBAD_0000498401-mRNA-1">
    <property type="protein sequence ID" value="SBAD_0000498401-mRNA-1"/>
    <property type="gene ID" value="SBAD_0000498401"/>
</dbReference>
<evidence type="ECO:0000256" key="1">
    <source>
        <dbReference type="SAM" id="MobiDB-lite"/>
    </source>
</evidence>
<keyword evidence="3" id="KW-1185">Reference proteome</keyword>
<name>A0A183IME2_9BILA</name>
<dbReference type="AlphaFoldDB" id="A0A183IME2"/>
<evidence type="ECO:0000313" key="3">
    <source>
        <dbReference type="Proteomes" id="UP000270296"/>
    </source>
</evidence>
<feature type="region of interest" description="Disordered" evidence="1">
    <location>
        <begin position="112"/>
        <end position="135"/>
    </location>
</feature>
<reference evidence="2 3" key="2">
    <citation type="submission" date="2018-11" db="EMBL/GenBank/DDBJ databases">
        <authorList>
            <consortium name="Pathogen Informatics"/>
        </authorList>
    </citation>
    <scope>NUCLEOTIDE SEQUENCE [LARGE SCALE GENOMIC DNA]</scope>
</reference>
<accession>A0A183IME2</accession>
<evidence type="ECO:0000313" key="4">
    <source>
        <dbReference type="WBParaSite" id="SBAD_0000498401-mRNA-1"/>
    </source>
</evidence>
<reference evidence="4" key="1">
    <citation type="submission" date="2016-06" db="UniProtKB">
        <authorList>
            <consortium name="WormBaseParasite"/>
        </authorList>
    </citation>
    <scope>IDENTIFICATION</scope>
</reference>